<reference evidence="2 3" key="2">
    <citation type="journal article" date="2014" name="Proc. Natl. Acad. Sci. U.S.A.">
        <title>Trajectory and genomic determinants of fungal-pathogen speciation and host adaptation.</title>
        <authorList>
            <person name="Hu X."/>
            <person name="Xiao G."/>
            <person name="Zheng P."/>
            <person name="Shang Y."/>
            <person name="Su Y."/>
            <person name="Zhang X."/>
            <person name="Liu X."/>
            <person name="Zhan S."/>
            <person name="St Leger R.J."/>
            <person name="Wang C."/>
        </authorList>
    </citation>
    <scope>GENOME REANNOTATION</scope>
    <source>
        <strain evidence="3">ARSEF 23 / ATCC MYA-3075</strain>
    </source>
</reference>
<reference evidence="2 3" key="1">
    <citation type="journal article" date="2011" name="PLoS Genet.">
        <title>Genome sequencing and comparative transcriptomics of the model entomopathogenic fungi Metarhizium anisopliae and M. acridum.</title>
        <authorList>
            <person name="Gao Q."/>
            <person name="Jin K."/>
            <person name="Ying S.H."/>
            <person name="Zhang Y."/>
            <person name="Xiao G."/>
            <person name="Shang Y."/>
            <person name="Duan Z."/>
            <person name="Hu X."/>
            <person name="Xie X.Q."/>
            <person name="Zhou G."/>
            <person name="Peng G."/>
            <person name="Luo Z."/>
            <person name="Huang W."/>
            <person name="Wang B."/>
            <person name="Fang W."/>
            <person name="Wang S."/>
            <person name="Zhong Y."/>
            <person name="Ma L.J."/>
            <person name="St Leger R.J."/>
            <person name="Zhao G.P."/>
            <person name="Pei Y."/>
            <person name="Feng M.G."/>
            <person name="Xia Y."/>
            <person name="Wang C."/>
        </authorList>
    </citation>
    <scope>NUCLEOTIDE SEQUENCE [LARGE SCALE GENOMIC DNA]</scope>
    <source>
        <strain evidence="3">ARSEF 23 / ATCC MYA-3075</strain>
    </source>
</reference>
<sequence>MGGVVRRQAACVTGQDGMAWQRGEYDIFGPGQGPVLFGAGSGLQQADSWRPCPASPESRRQTLIIASDYMGMYYTESTKRHVMDKGVAVASAMEIEDGMGRCARSGLKEKWARPSQAARQQQLDRDRDAHDPFAIDEQAACPQRLGDYGVLGHLFPASSHGS</sequence>
<dbReference type="HOGENOM" id="CLU_1635792_0_0_1"/>
<feature type="region of interest" description="Disordered" evidence="1">
    <location>
        <begin position="107"/>
        <end position="133"/>
    </location>
</feature>
<accession>A0A0B2XHZ6</accession>
<dbReference type="GeneID" id="23632260"/>
<dbReference type="Proteomes" id="UP000002498">
    <property type="component" value="Unassembled WGS sequence"/>
</dbReference>
<feature type="compositionally biased region" description="Basic and acidic residues" evidence="1">
    <location>
        <begin position="122"/>
        <end position="133"/>
    </location>
</feature>
<dbReference type="KEGG" id="maj:MAA_10811"/>
<dbReference type="EMBL" id="ADNJ02000002">
    <property type="protein sequence ID" value="KHO11569.1"/>
    <property type="molecule type" value="Genomic_DNA"/>
</dbReference>
<dbReference type="RefSeq" id="XP_011411032.1">
    <property type="nucleotide sequence ID" value="XM_011412730.1"/>
</dbReference>
<keyword evidence="3" id="KW-1185">Reference proteome</keyword>
<gene>
    <name evidence="2" type="ORF">MAA_10811</name>
</gene>
<evidence type="ECO:0000256" key="1">
    <source>
        <dbReference type="SAM" id="MobiDB-lite"/>
    </source>
</evidence>
<evidence type="ECO:0000313" key="3">
    <source>
        <dbReference type="Proteomes" id="UP000002498"/>
    </source>
</evidence>
<evidence type="ECO:0000313" key="2">
    <source>
        <dbReference type="EMBL" id="KHO11569.1"/>
    </source>
</evidence>
<organism evidence="2 3">
    <name type="scientific">Metarhizium robertsii (strain ARSEF 23 / ATCC MYA-3075)</name>
    <name type="common">Metarhizium anisopliae (strain ARSEF 23)</name>
    <dbReference type="NCBI Taxonomy" id="655844"/>
    <lineage>
        <taxon>Eukaryota</taxon>
        <taxon>Fungi</taxon>
        <taxon>Dikarya</taxon>
        <taxon>Ascomycota</taxon>
        <taxon>Pezizomycotina</taxon>
        <taxon>Sordariomycetes</taxon>
        <taxon>Hypocreomycetidae</taxon>
        <taxon>Hypocreales</taxon>
        <taxon>Clavicipitaceae</taxon>
        <taxon>Metarhizium</taxon>
    </lineage>
</organism>
<comment type="caution">
    <text evidence="2">The sequence shown here is derived from an EMBL/GenBank/DDBJ whole genome shotgun (WGS) entry which is preliminary data.</text>
</comment>
<dbReference type="AlphaFoldDB" id="A0A0B2XHZ6"/>
<name>A0A0B2XHZ6_METRA</name>
<protein>
    <submittedName>
        <fullName evidence="2">Uncharacterized protein</fullName>
    </submittedName>
</protein>
<proteinExistence type="predicted"/>